<dbReference type="SUPFAM" id="SSF52266">
    <property type="entry name" value="SGNH hydrolase"/>
    <property type="match status" value="1"/>
</dbReference>
<gene>
    <name evidence="2" type="ORF">JOC95_002479</name>
</gene>
<comment type="caution">
    <text evidence="2">The sequence shown here is derived from an EMBL/GenBank/DDBJ whole genome shotgun (WGS) entry which is preliminary data.</text>
</comment>
<dbReference type="RefSeq" id="WP_204416537.1">
    <property type="nucleotide sequence ID" value="NZ_JAFBED010000005.1"/>
</dbReference>
<dbReference type="PANTHER" id="PTHR30383">
    <property type="entry name" value="THIOESTERASE 1/PROTEASE 1/LYSOPHOSPHOLIPASE L1"/>
    <property type="match status" value="1"/>
</dbReference>
<evidence type="ECO:0000313" key="3">
    <source>
        <dbReference type="Proteomes" id="UP000737402"/>
    </source>
</evidence>
<evidence type="ECO:0000313" key="2">
    <source>
        <dbReference type="EMBL" id="MBM7620624.1"/>
    </source>
</evidence>
<dbReference type="InterPro" id="IPR013830">
    <property type="entry name" value="SGNH_hydro"/>
</dbReference>
<keyword evidence="3" id="KW-1185">Reference proteome</keyword>
<sequence length="240" mass="26801">MGRKLLFTAFLIFGSFIIYPPVIAESPKEMTYIALGDSLTAGLGSSEENYLRIHGFVPQFTKYLRKENTVKVENYGIPGLTSTGLLALLSADEGLRNRLKTADIISISIGGNNFLQTVRSVPDPEESQLDLNMQILERSLKENYELIRELNPKATVMLVGLYNPYPSGHPLHKLGAEYAPKFNSSVKKLSSGSTLFIDPYEAFVNREVALTHIEEDDIHPNDQGYQEIVALMQKAYEKAQ</sequence>
<evidence type="ECO:0000259" key="1">
    <source>
        <dbReference type="Pfam" id="PF13472"/>
    </source>
</evidence>
<dbReference type="InterPro" id="IPR051532">
    <property type="entry name" value="Ester_Hydrolysis_Enzymes"/>
</dbReference>
<dbReference type="Proteomes" id="UP000737402">
    <property type="component" value="Unassembled WGS sequence"/>
</dbReference>
<dbReference type="Gene3D" id="3.40.50.1110">
    <property type="entry name" value="SGNH hydrolase"/>
    <property type="match status" value="1"/>
</dbReference>
<dbReference type="Pfam" id="PF13472">
    <property type="entry name" value="Lipase_GDSL_2"/>
    <property type="match status" value="1"/>
</dbReference>
<accession>A0ABS2P0Z7</accession>
<dbReference type="EMBL" id="JAFBED010000005">
    <property type="protein sequence ID" value="MBM7620624.1"/>
    <property type="molecule type" value="Genomic_DNA"/>
</dbReference>
<dbReference type="PANTHER" id="PTHR30383:SF5">
    <property type="entry name" value="SGNH HYDROLASE-TYPE ESTERASE DOMAIN-CONTAINING PROTEIN"/>
    <property type="match status" value="1"/>
</dbReference>
<dbReference type="InterPro" id="IPR036514">
    <property type="entry name" value="SGNH_hydro_sf"/>
</dbReference>
<reference evidence="2 3" key="1">
    <citation type="submission" date="2021-01" db="EMBL/GenBank/DDBJ databases">
        <title>Genomic Encyclopedia of Type Strains, Phase IV (KMG-IV): sequencing the most valuable type-strain genomes for metagenomic binning, comparative biology and taxonomic classification.</title>
        <authorList>
            <person name="Goeker M."/>
        </authorList>
    </citation>
    <scope>NUCLEOTIDE SEQUENCE [LARGE SCALE GENOMIC DNA]</scope>
    <source>
        <strain evidence="2 3">DSM 25879</strain>
    </source>
</reference>
<feature type="domain" description="SGNH hydrolase-type esterase" evidence="1">
    <location>
        <begin position="34"/>
        <end position="226"/>
    </location>
</feature>
<name>A0ABS2P0Z7_9BACI</name>
<protein>
    <submittedName>
        <fullName evidence="2">Lysophospholipase L1-like esterase</fullName>
    </submittedName>
</protein>
<proteinExistence type="predicted"/>
<organism evidence="2 3">
    <name type="scientific">Sutcliffiella tianshenii</name>
    <dbReference type="NCBI Taxonomy" id="1463404"/>
    <lineage>
        <taxon>Bacteria</taxon>
        <taxon>Bacillati</taxon>
        <taxon>Bacillota</taxon>
        <taxon>Bacilli</taxon>
        <taxon>Bacillales</taxon>
        <taxon>Bacillaceae</taxon>
        <taxon>Sutcliffiella</taxon>
    </lineage>
</organism>